<dbReference type="Proteomes" id="UP000483261">
    <property type="component" value="Unassembled WGS sequence"/>
</dbReference>
<protein>
    <submittedName>
        <fullName evidence="2">Uncharacterized protein</fullName>
    </submittedName>
</protein>
<reference evidence="2 3" key="1">
    <citation type="submission" date="2020-02" db="EMBL/GenBank/DDBJ databases">
        <title>Whole-genome analyses of novel actinobacteria.</title>
        <authorList>
            <person name="Sahin N."/>
        </authorList>
    </citation>
    <scope>NUCLEOTIDE SEQUENCE [LARGE SCALE GENOMIC DNA]</scope>
    <source>
        <strain evidence="2 3">KC13</strain>
    </source>
</reference>
<organism evidence="2 3">
    <name type="scientific">Nocardioides turkmenicus</name>
    <dbReference type="NCBI Taxonomy" id="2711220"/>
    <lineage>
        <taxon>Bacteria</taxon>
        <taxon>Bacillati</taxon>
        <taxon>Actinomycetota</taxon>
        <taxon>Actinomycetes</taxon>
        <taxon>Propionibacteriales</taxon>
        <taxon>Nocardioidaceae</taxon>
        <taxon>Nocardioides</taxon>
    </lineage>
</organism>
<accession>A0A6M1QZ00</accession>
<evidence type="ECO:0000313" key="2">
    <source>
        <dbReference type="EMBL" id="NGN95225.1"/>
    </source>
</evidence>
<keyword evidence="1" id="KW-0812">Transmembrane</keyword>
<dbReference type="RefSeq" id="WP_165112895.1">
    <property type="nucleotide sequence ID" value="NZ_JAALAA010000021.1"/>
</dbReference>
<keyword evidence="3" id="KW-1185">Reference proteome</keyword>
<feature type="transmembrane region" description="Helical" evidence="1">
    <location>
        <begin position="68"/>
        <end position="90"/>
    </location>
</feature>
<gene>
    <name evidence="2" type="ORF">G5C66_21115</name>
</gene>
<dbReference type="AlphaFoldDB" id="A0A6M1QZ00"/>
<feature type="transmembrane region" description="Helical" evidence="1">
    <location>
        <begin position="241"/>
        <end position="264"/>
    </location>
</feature>
<keyword evidence="1" id="KW-1133">Transmembrane helix</keyword>
<evidence type="ECO:0000256" key="1">
    <source>
        <dbReference type="SAM" id="Phobius"/>
    </source>
</evidence>
<comment type="caution">
    <text evidence="2">The sequence shown here is derived from an EMBL/GenBank/DDBJ whole genome shotgun (WGS) entry which is preliminary data.</text>
</comment>
<feature type="transmembrane region" description="Helical" evidence="1">
    <location>
        <begin position="37"/>
        <end position="56"/>
    </location>
</feature>
<sequence>MDADVVPGSVTDWTVTIDDQRRLKRAMVGLRLRGPAFWLDTLGMALLLAGLVWASAQELAPEAIGDAFVIATALTLGLLGMALLALMLLLTVCGRVEREYPAGATLTAWVTDGGMGVRTLSRLAFYPWSRLTQVTVGPVLARCRQEGPRTVAAPLYLPAGPDELSRSVDFPVQLIGPEIRRELLARAGRTSAEPPMAGEPVVIDQALRLRLIRSWLRAEVGIVAWALPVLFSINAASQFAFGSYVMATFLAVMTLLNPAAWLLAAHGRMSGMYPANTRVVGSVGEWIEVQGPWGSVAWHHGWLKMRRTTEHTVTYEVLRPGPDGTPMSPDNVEKRIVVIPRAFLDTPTPTAAEV</sequence>
<name>A0A6M1QZ00_9ACTN</name>
<dbReference type="EMBL" id="JAALAA010000021">
    <property type="protein sequence ID" value="NGN95225.1"/>
    <property type="molecule type" value="Genomic_DNA"/>
</dbReference>
<keyword evidence="1" id="KW-0472">Membrane</keyword>
<feature type="transmembrane region" description="Helical" evidence="1">
    <location>
        <begin position="215"/>
        <end position="235"/>
    </location>
</feature>
<proteinExistence type="predicted"/>
<evidence type="ECO:0000313" key="3">
    <source>
        <dbReference type="Proteomes" id="UP000483261"/>
    </source>
</evidence>